<dbReference type="InterPro" id="IPR013011">
    <property type="entry name" value="PTS_EIIB_2"/>
</dbReference>
<dbReference type="InterPro" id="IPR036095">
    <property type="entry name" value="PTS_EIIB-like_sf"/>
</dbReference>
<dbReference type="Pfam" id="PF02302">
    <property type="entry name" value="PTS_IIB"/>
    <property type="match status" value="1"/>
</dbReference>
<keyword evidence="17" id="KW-1185">Reference proteome</keyword>
<evidence type="ECO:0000256" key="7">
    <source>
        <dbReference type="ARBA" id="ARBA00022683"/>
    </source>
</evidence>
<dbReference type="NCBIfam" id="TIGR00829">
    <property type="entry name" value="FRU"/>
    <property type="match status" value="1"/>
</dbReference>
<keyword evidence="11 13" id="KW-0472">Membrane</keyword>
<dbReference type="InterPro" id="IPR013014">
    <property type="entry name" value="PTS_EIIC_2"/>
</dbReference>
<protein>
    <recommendedName>
        <fullName evidence="18">PTS fructose transporter subunit IIC</fullName>
    </recommendedName>
</protein>
<sequence>MSAAPQTSAGESREEGTGGARIVAVTACPTGIAHTYMAAEALEQAAAEAGVRIAVETQGSAGAEPVADEVIAAADAVIFAADVEVRDKDRFAGKPTVQVGVKNAISDGAGLIARAVAAIGTERHEEARTEREPAPAAEPPQGEGRGAQLRGWLMTGVSYMIPFVAAGGILIALGFALGGYEIDKAAAVTEHFDWTELKSWAALCFQTGQLAFEYLVPVLSGYIAFAMADRPGLAPGIVGGAVAVAVEAGFLGGLAAGLMAGGLVLWLRKLKIPAALRAIMPVVVIPLLGSLVVGGLMFTVVGRPIAWAQEGLTDWLNSLSGGNALLLGAVMGILSAFDMGGPVNKVAYTFGVAGLTTGTDGAFKVMGAVIAINVVPPLALALATTVRKSLFSRAEQQNGKAAWVLGFSQITEGALPFVALDPLRVIPACMAGCATTGMMTMAIGTPLRAPHGGLFVTPLVGSPFLWLLSIAVGVAVAALLVIVLKSTTRRRAAVQDA</sequence>
<evidence type="ECO:0000256" key="4">
    <source>
        <dbReference type="ARBA" id="ARBA00022553"/>
    </source>
</evidence>
<dbReference type="PROSITE" id="PS51104">
    <property type="entry name" value="PTS_EIIC_TYPE_2"/>
    <property type="match status" value="1"/>
</dbReference>
<evidence type="ECO:0000256" key="9">
    <source>
        <dbReference type="ARBA" id="ARBA00022777"/>
    </source>
</evidence>
<evidence type="ECO:0000256" key="1">
    <source>
        <dbReference type="ARBA" id="ARBA00004429"/>
    </source>
</evidence>
<keyword evidence="5" id="KW-0762">Sugar transport</keyword>
<evidence type="ECO:0000259" key="15">
    <source>
        <dbReference type="PROSITE" id="PS51104"/>
    </source>
</evidence>
<evidence type="ECO:0008006" key="18">
    <source>
        <dbReference type="Google" id="ProtNLM"/>
    </source>
</evidence>
<evidence type="ECO:0000313" key="16">
    <source>
        <dbReference type="EMBL" id="GAA2099606.1"/>
    </source>
</evidence>
<evidence type="ECO:0000256" key="6">
    <source>
        <dbReference type="ARBA" id="ARBA00022679"/>
    </source>
</evidence>
<evidence type="ECO:0000256" key="3">
    <source>
        <dbReference type="ARBA" id="ARBA00022475"/>
    </source>
</evidence>
<feature type="transmembrane region" description="Helical" evidence="13">
    <location>
        <begin position="278"/>
        <end position="301"/>
    </location>
</feature>
<feature type="compositionally biased region" description="Basic and acidic residues" evidence="12">
    <location>
        <begin position="122"/>
        <end position="133"/>
    </location>
</feature>
<feature type="region of interest" description="Disordered" evidence="12">
    <location>
        <begin position="122"/>
        <end position="145"/>
    </location>
</feature>
<dbReference type="CDD" id="cd05569">
    <property type="entry name" value="PTS_IIB_fructose"/>
    <property type="match status" value="1"/>
</dbReference>
<feature type="transmembrane region" description="Helical" evidence="13">
    <location>
        <begin position="361"/>
        <end position="383"/>
    </location>
</feature>
<dbReference type="PANTHER" id="PTHR30505:SF0">
    <property type="entry name" value="FRUCTOSE-LIKE PTS SYSTEM EIIBC COMPONENT-RELATED"/>
    <property type="match status" value="1"/>
</dbReference>
<feature type="transmembrane region" description="Helical" evidence="13">
    <location>
        <begin position="159"/>
        <end position="180"/>
    </location>
</feature>
<dbReference type="EMBL" id="BAAAPE010000022">
    <property type="protein sequence ID" value="GAA2099606.1"/>
    <property type="molecule type" value="Genomic_DNA"/>
</dbReference>
<feature type="transmembrane region" description="Helical" evidence="13">
    <location>
        <begin position="322"/>
        <end position="341"/>
    </location>
</feature>
<keyword evidence="4" id="KW-0597">Phosphoprotein</keyword>
<reference evidence="17" key="1">
    <citation type="journal article" date="2019" name="Int. J. Syst. Evol. Microbiol.">
        <title>The Global Catalogue of Microorganisms (GCM) 10K type strain sequencing project: providing services to taxonomists for standard genome sequencing and annotation.</title>
        <authorList>
            <consortium name="The Broad Institute Genomics Platform"/>
            <consortium name="The Broad Institute Genome Sequencing Center for Infectious Disease"/>
            <person name="Wu L."/>
            <person name="Ma J."/>
        </authorList>
    </citation>
    <scope>NUCLEOTIDE SEQUENCE [LARGE SCALE GENOMIC DNA]</scope>
    <source>
        <strain evidence="17">JCM 15478</strain>
    </source>
</reference>
<evidence type="ECO:0000256" key="8">
    <source>
        <dbReference type="ARBA" id="ARBA00022692"/>
    </source>
</evidence>
<name>A0ABP5IFH7_9ACTN</name>
<dbReference type="Proteomes" id="UP001500016">
    <property type="component" value="Unassembled WGS sequence"/>
</dbReference>
<dbReference type="Gene3D" id="3.40.50.2300">
    <property type="match status" value="1"/>
</dbReference>
<evidence type="ECO:0000256" key="13">
    <source>
        <dbReference type="SAM" id="Phobius"/>
    </source>
</evidence>
<comment type="subcellular location">
    <subcellularLocation>
        <location evidence="1">Cell inner membrane</location>
        <topology evidence="1">Multi-pass membrane protein</topology>
    </subcellularLocation>
</comment>
<feature type="transmembrane region" description="Helical" evidence="13">
    <location>
        <begin position="237"/>
        <end position="266"/>
    </location>
</feature>
<keyword evidence="7" id="KW-0598">Phosphotransferase system</keyword>
<dbReference type="PANTHER" id="PTHR30505">
    <property type="entry name" value="FRUCTOSE-LIKE PERMEASE"/>
    <property type="match status" value="1"/>
</dbReference>
<feature type="domain" description="PTS EIIB type-2" evidence="14">
    <location>
        <begin position="22"/>
        <end position="117"/>
    </location>
</feature>
<evidence type="ECO:0000259" key="14">
    <source>
        <dbReference type="PROSITE" id="PS51099"/>
    </source>
</evidence>
<evidence type="ECO:0000256" key="5">
    <source>
        <dbReference type="ARBA" id="ARBA00022597"/>
    </source>
</evidence>
<dbReference type="InterPro" id="IPR050864">
    <property type="entry name" value="Bacterial_PTS_Sugar_Transport"/>
</dbReference>
<dbReference type="InterPro" id="IPR003501">
    <property type="entry name" value="PTS_EIIB_2/3"/>
</dbReference>
<keyword evidence="2" id="KW-0813">Transport</keyword>
<keyword evidence="10 13" id="KW-1133">Transmembrane helix</keyword>
<feature type="domain" description="PTS EIIC type-2" evidence="15">
    <location>
        <begin position="149"/>
        <end position="494"/>
    </location>
</feature>
<evidence type="ECO:0000256" key="2">
    <source>
        <dbReference type="ARBA" id="ARBA00022448"/>
    </source>
</evidence>
<feature type="transmembrane region" description="Helical" evidence="13">
    <location>
        <begin position="425"/>
        <end position="444"/>
    </location>
</feature>
<feature type="transmembrane region" description="Helical" evidence="13">
    <location>
        <begin position="200"/>
        <end position="225"/>
    </location>
</feature>
<evidence type="ECO:0000313" key="17">
    <source>
        <dbReference type="Proteomes" id="UP001500016"/>
    </source>
</evidence>
<dbReference type="NCBIfam" id="TIGR01427">
    <property type="entry name" value="PTS_IIC_fructo"/>
    <property type="match status" value="1"/>
</dbReference>
<proteinExistence type="predicted"/>
<dbReference type="InterPro" id="IPR006327">
    <property type="entry name" value="PTS_IIC_fruc"/>
</dbReference>
<feature type="transmembrane region" description="Helical" evidence="13">
    <location>
        <begin position="464"/>
        <end position="484"/>
    </location>
</feature>
<comment type="caution">
    <text evidence="16">The sequence shown here is derived from an EMBL/GenBank/DDBJ whole genome shotgun (WGS) entry which is preliminary data.</text>
</comment>
<keyword evidence="8 13" id="KW-0812">Transmembrane</keyword>
<keyword evidence="9" id="KW-0418">Kinase</keyword>
<keyword evidence="3" id="KW-1003">Cell membrane</keyword>
<accession>A0ABP5IFH7</accession>
<dbReference type="PROSITE" id="PS51099">
    <property type="entry name" value="PTS_EIIB_TYPE_2"/>
    <property type="match status" value="1"/>
</dbReference>
<gene>
    <name evidence="16" type="ORF">GCM10009801_71400</name>
</gene>
<evidence type="ECO:0000256" key="11">
    <source>
        <dbReference type="ARBA" id="ARBA00023136"/>
    </source>
</evidence>
<evidence type="ECO:0000256" key="10">
    <source>
        <dbReference type="ARBA" id="ARBA00022989"/>
    </source>
</evidence>
<dbReference type="InterPro" id="IPR003353">
    <property type="entry name" value="PTS_IIB_fruc"/>
</dbReference>
<dbReference type="SUPFAM" id="SSF52794">
    <property type="entry name" value="PTS system IIB component-like"/>
    <property type="match status" value="1"/>
</dbReference>
<organism evidence="16 17">
    <name type="scientific">Streptomyces albiaxialis</name>
    <dbReference type="NCBI Taxonomy" id="329523"/>
    <lineage>
        <taxon>Bacteria</taxon>
        <taxon>Bacillati</taxon>
        <taxon>Actinomycetota</taxon>
        <taxon>Actinomycetes</taxon>
        <taxon>Kitasatosporales</taxon>
        <taxon>Streptomycetaceae</taxon>
        <taxon>Streptomyces</taxon>
    </lineage>
</organism>
<keyword evidence="6" id="KW-0808">Transferase</keyword>
<evidence type="ECO:0000256" key="12">
    <source>
        <dbReference type="SAM" id="MobiDB-lite"/>
    </source>
</evidence>